<protein>
    <submittedName>
        <fullName evidence="7">DEHA2D17226p</fullName>
    </submittedName>
</protein>
<evidence type="ECO:0000256" key="4">
    <source>
        <dbReference type="ARBA" id="ARBA00023136"/>
    </source>
</evidence>
<keyword evidence="2 5" id="KW-0812">Transmembrane</keyword>
<dbReference type="AlphaFoldDB" id="Q6BRD7"/>
<dbReference type="HOGENOM" id="CLU_089393_0_0_1"/>
<feature type="transmembrane region" description="Helical" evidence="5">
    <location>
        <begin position="74"/>
        <end position="97"/>
    </location>
</feature>
<accession>Q6BRD7</accession>
<evidence type="ECO:0000256" key="3">
    <source>
        <dbReference type="ARBA" id="ARBA00022989"/>
    </source>
</evidence>
<feature type="transmembrane region" description="Helical" evidence="5">
    <location>
        <begin position="117"/>
        <end position="143"/>
    </location>
</feature>
<evidence type="ECO:0000259" key="6">
    <source>
        <dbReference type="Pfam" id="PF01284"/>
    </source>
</evidence>
<dbReference type="FunCoup" id="Q6BRD7">
    <property type="interactions" value="20"/>
</dbReference>
<dbReference type="Proteomes" id="UP000000599">
    <property type="component" value="Chromosome D"/>
</dbReference>
<dbReference type="OMA" id="ICAVINF"/>
<keyword evidence="4 5" id="KW-0472">Membrane</keyword>
<evidence type="ECO:0000313" key="8">
    <source>
        <dbReference type="Proteomes" id="UP000000599"/>
    </source>
</evidence>
<dbReference type="PANTHER" id="PTHR37451">
    <property type="entry name" value="MARVEL DOMAIN"/>
    <property type="match status" value="1"/>
</dbReference>
<feature type="transmembrane region" description="Helical" evidence="5">
    <location>
        <begin position="44"/>
        <end position="67"/>
    </location>
</feature>
<evidence type="ECO:0000256" key="1">
    <source>
        <dbReference type="ARBA" id="ARBA00004141"/>
    </source>
</evidence>
<evidence type="ECO:0000313" key="7">
    <source>
        <dbReference type="EMBL" id="CAG87405.2"/>
    </source>
</evidence>
<evidence type="ECO:0000256" key="5">
    <source>
        <dbReference type="SAM" id="Phobius"/>
    </source>
</evidence>
<name>Q6BRD7_DEBHA</name>
<dbReference type="OrthoDB" id="2117453at2759"/>
<gene>
    <name evidence="7" type="ordered locus">DEHA2D17226g</name>
</gene>
<proteinExistence type="predicted"/>
<sequence>MMPISSLVSILLRALQTICAVINFGLDMAISGMLLDATTYGNWWVYLLIVFSLTIIYLVVVLVPACLKRVPPCVFFITETIYVVLWLVYFAAMVAAFKSRSCSKAYYMSDTWCNLESPVIAFGVITWLIFCLSLVLLVVFTIIPCLRTRGIHGLIAPTSFKIGALYLQERPTELTHDVELGPVLSTMEGTSEKILTL</sequence>
<evidence type="ECO:0000256" key="2">
    <source>
        <dbReference type="ARBA" id="ARBA00022692"/>
    </source>
</evidence>
<dbReference type="InterPro" id="IPR008253">
    <property type="entry name" value="Marvel"/>
</dbReference>
<comment type="subcellular location">
    <subcellularLocation>
        <location evidence="1">Membrane</location>
        <topology evidence="1">Multi-pass membrane protein</topology>
    </subcellularLocation>
</comment>
<dbReference type="PANTHER" id="PTHR37451:SF1">
    <property type="entry name" value="MARVEL DOMAIN-CONTAINING PROTEIN"/>
    <property type="match status" value="1"/>
</dbReference>
<dbReference type="KEGG" id="dha:DEHA2D17226g"/>
<dbReference type="VEuPathDB" id="FungiDB:DEHA2D17226g"/>
<organism evidence="7 8">
    <name type="scientific">Debaryomyces hansenii (strain ATCC 36239 / CBS 767 / BCRC 21394 / JCM 1990 / NBRC 0083 / IGC 2968)</name>
    <name type="common">Yeast</name>
    <name type="synonym">Torulaspora hansenii</name>
    <dbReference type="NCBI Taxonomy" id="284592"/>
    <lineage>
        <taxon>Eukaryota</taxon>
        <taxon>Fungi</taxon>
        <taxon>Dikarya</taxon>
        <taxon>Ascomycota</taxon>
        <taxon>Saccharomycotina</taxon>
        <taxon>Pichiomycetes</taxon>
        <taxon>Debaryomycetaceae</taxon>
        <taxon>Debaryomyces</taxon>
    </lineage>
</organism>
<dbReference type="GO" id="GO:0016020">
    <property type="term" value="C:membrane"/>
    <property type="evidence" value="ECO:0007669"/>
    <property type="project" value="UniProtKB-SubCell"/>
</dbReference>
<dbReference type="STRING" id="284592.Q6BRD7"/>
<keyword evidence="8" id="KW-1185">Reference proteome</keyword>
<dbReference type="Pfam" id="PF01284">
    <property type="entry name" value="MARVEL"/>
    <property type="match status" value="1"/>
</dbReference>
<feature type="domain" description="MARVEL" evidence="6">
    <location>
        <begin position="9"/>
        <end position="136"/>
    </location>
</feature>
<reference evidence="7 8" key="1">
    <citation type="journal article" date="2004" name="Nature">
        <title>Genome evolution in yeasts.</title>
        <authorList>
            <consortium name="Genolevures"/>
            <person name="Dujon B."/>
            <person name="Sherman D."/>
            <person name="Fischer G."/>
            <person name="Durrens P."/>
            <person name="Casaregola S."/>
            <person name="Lafontaine I."/>
            <person name="de Montigny J."/>
            <person name="Marck C."/>
            <person name="Neuveglise C."/>
            <person name="Talla E."/>
            <person name="Goffard N."/>
            <person name="Frangeul L."/>
            <person name="Aigle M."/>
            <person name="Anthouard V."/>
            <person name="Babour A."/>
            <person name="Barbe V."/>
            <person name="Barnay S."/>
            <person name="Blanchin S."/>
            <person name="Beckerich J.M."/>
            <person name="Beyne E."/>
            <person name="Bleykasten C."/>
            <person name="Boisrame A."/>
            <person name="Boyer J."/>
            <person name="Cattolico L."/>
            <person name="Confanioleri F."/>
            <person name="de Daruvar A."/>
            <person name="Despons L."/>
            <person name="Fabre E."/>
            <person name="Fairhead C."/>
            <person name="Ferry-Dumazet H."/>
            <person name="Groppi A."/>
            <person name="Hantraye F."/>
            <person name="Hennequin C."/>
            <person name="Jauniaux N."/>
            <person name="Joyet P."/>
            <person name="Kachouri R."/>
            <person name="Kerrest A."/>
            <person name="Koszul R."/>
            <person name="Lemaire M."/>
            <person name="Lesur I."/>
            <person name="Ma L."/>
            <person name="Muller H."/>
            <person name="Nicaud J.M."/>
            <person name="Nikolski M."/>
            <person name="Oztas S."/>
            <person name="Ozier-Kalogeropoulos O."/>
            <person name="Pellenz S."/>
            <person name="Potier S."/>
            <person name="Richard G.F."/>
            <person name="Straub M.L."/>
            <person name="Suleau A."/>
            <person name="Swennene D."/>
            <person name="Tekaia F."/>
            <person name="Wesolowski-Louvel M."/>
            <person name="Westhof E."/>
            <person name="Wirth B."/>
            <person name="Zeniou-Meyer M."/>
            <person name="Zivanovic I."/>
            <person name="Bolotin-Fukuhara M."/>
            <person name="Thierry A."/>
            <person name="Bouchier C."/>
            <person name="Caudron B."/>
            <person name="Scarpelli C."/>
            <person name="Gaillardin C."/>
            <person name="Weissenbach J."/>
            <person name="Wincker P."/>
            <person name="Souciet J.L."/>
        </authorList>
    </citation>
    <scope>NUCLEOTIDE SEQUENCE [LARGE SCALE GENOMIC DNA]</scope>
    <source>
        <strain evidence="8">ATCC 36239 / CBS 767 / BCRC 21394 / JCM 1990 / NBRC 0083 / IGC 2968</strain>
    </source>
</reference>
<dbReference type="EMBL" id="CR382136">
    <property type="protein sequence ID" value="CAG87405.2"/>
    <property type="molecule type" value="Genomic_DNA"/>
</dbReference>
<dbReference type="InParanoid" id="Q6BRD7"/>
<dbReference type="GeneID" id="2901388"/>
<keyword evidence="3 5" id="KW-1133">Transmembrane helix</keyword>
<dbReference type="RefSeq" id="XP_459233.2">
    <property type="nucleotide sequence ID" value="XM_459233.1"/>
</dbReference>